<organism evidence="3 4">
    <name type="scientific">Phocaeicola barnesiae</name>
    <dbReference type="NCBI Taxonomy" id="376804"/>
    <lineage>
        <taxon>Bacteria</taxon>
        <taxon>Pseudomonadati</taxon>
        <taxon>Bacteroidota</taxon>
        <taxon>Bacteroidia</taxon>
        <taxon>Bacteroidales</taxon>
        <taxon>Bacteroidaceae</taxon>
        <taxon>Phocaeicola</taxon>
    </lineage>
</organism>
<accession>A0AAW5MY15</accession>
<evidence type="ECO:0000256" key="1">
    <source>
        <dbReference type="SAM" id="SignalP"/>
    </source>
</evidence>
<dbReference type="InterPro" id="IPR025665">
    <property type="entry name" value="Beta-barrel_OMP_2"/>
</dbReference>
<evidence type="ECO:0000313" key="3">
    <source>
        <dbReference type="EMBL" id="MCR8873213.1"/>
    </source>
</evidence>
<dbReference type="Proteomes" id="UP001204579">
    <property type="component" value="Unassembled WGS sequence"/>
</dbReference>
<dbReference type="AlphaFoldDB" id="A0AAW5MY15"/>
<feature type="domain" description="Outer membrane protein beta-barrel" evidence="2">
    <location>
        <begin position="20"/>
        <end position="164"/>
    </location>
</feature>
<proteinExistence type="predicted"/>
<evidence type="ECO:0000259" key="2">
    <source>
        <dbReference type="Pfam" id="PF13568"/>
    </source>
</evidence>
<feature type="chain" id="PRO_5043386348" evidence="1">
    <location>
        <begin position="22"/>
        <end position="184"/>
    </location>
</feature>
<dbReference type="Pfam" id="PF13568">
    <property type="entry name" value="OMP_b-brl_2"/>
    <property type="match status" value="1"/>
</dbReference>
<protein>
    <submittedName>
        <fullName evidence="3">PorT family protein</fullName>
    </submittedName>
</protein>
<sequence length="184" mass="19752">MKKVLCTLVLAMVAVIGFSQARIDVRAGMSITNLTKSEMDAKVGYTLGVGIDLPVATSFSVQSGLMFTGKGAKKGDLKATPCYLDIPILAAYKMPIADDVNFVVNAGPYIGIGLGGKVKYDDLKSDYFGDDGAKRFDLGLQYGVGAEFGDHILLNLSGQYGFISPFEDSDEKNLGFFLTVGYRF</sequence>
<dbReference type="RefSeq" id="WP_022339546.1">
    <property type="nucleotide sequence ID" value="NZ_CALULB010000041.1"/>
</dbReference>
<name>A0AAW5MY15_9BACT</name>
<evidence type="ECO:0000313" key="4">
    <source>
        <dbReference type="Proteomes" id="UP001204579"/>
    </source>
</evidence>
<dbReference type="EMBL" id="JANRHJ010000003">
    <property type="protein sequence ID" value="MCR8873213.1"/>
    <property type="molecule type" value="Genomic_DNA"/>
</dbReference>
<comment type="caution">
    <text evidence="3">The sequence shown here is derived from an EMBL/GenBank/DDBJ whole genome shotgun (WGS) entry which is preliminary data.</text>
</comment>
<keyword evidence="1" id="KW-0732">Signal</keyword>
<gene>
    <name evidence="3" type="ORF">NW209_04105</name>
</gene>
<feature type="signal peptide" evidence="1">
    <location>
        <begin position="1"/>
        <end position="21"/>
    </location>
</feature>
<dbReference type="SUPFAM" id="SSF56925">
    <property type="entry name" value="OMPA-like"/>
    <property type="match status" value="1"/>
</dbReference>
<dbReference type="InterPro" id="IPR011250">
    <property type="entry name" value="OMP/PagP_B-barrel"/>
</dbReference>
<reference evidence="3 4" key="1">
    <citation type="submission" date="2022-08" db="EMBL/GenBank/DDBJ databases">
        <authorList>
            <person name="Zeman M."/>
            <person name="Kubasova T."/>
        </authorList>
    </citation>
    <scope>NUCLEOTIDE SEQUENCE [LARGE SCALE GENOMIC DNA]</scope>
    <source>
        <strain evidence="3 4">ET62</strain>
    </source>
</reference>
<keyword evidence="4" id="KW-1185">Reference proteome</keyword>